<sequence>MLDARKLTAAAAALIVAQTIVRAWLVLRGDFYGDDLILIGQASTHDILSWDFLGVSDDGHLMPAAYLLGGISTVIAPVQWWLPAVTLVVLQLIAALAVWRAIRIIAPDARGGALISFAFYLFVPMTVTSYVWWSTGLSTLPFQAALAYVVGTAVVLVRDRPTGARATRLTIGAAGAFAAGLLFFEKSFVIAPVAFVVAVLAARASSDGSPIAAAFGRARWLWAAMGALVVAWGGVFAATASFGDGHSMSQTVRLVWRTVNNGIVPSFTGGPWLWDRWAPSAPTGSTPIWMIVLGWLILVTLVVLTVRARRGVVAVWAFVAVYAVGVQFPTMWLRSGAFTSLELAQTLQHLPDTALVLALGFALIAAAPSSGGTHAVKVAPDRRLAVAAVAASAVFVLSSMVGTASFSQSWRDDPTGAYLANARQAMADNAGHVMFDQQLPIEVLLPVAYPDNQLSHVFGRLRDRPDFGVVTDRLVVLDSTGRAVPGGVTRARTIAESRGTCRAPGIGGPQVLRLDGPLFDIMWTVQLGYCANIDGQIELGLDGGEPVRVDVEAGLHVVYVRVDGGGRGLHIRPVTPGLRLHTGEGRVGLAVVAGLAP</sequence>
<gene>
    <name evidence="2" type="ORF">nbrc107696_14930</name>
</gene>
<accession>A0A7I9V6X4</accession>
<keyword evidence="1" id="KW-0812">Transmembrane</keyword>
<reference evidence="3" key="1">
    <citation type="submission" date="2019-06" db="EMBL/GenBank/DDBJ databases">
        <title>Gordonia isolated from sludge of a wastewater treatment plant.</title>
        <authorList>
            <person name="Tamura T."/>
            <person name="Aoyama K."/>
            <person name="Kang Y."/>
            <person name="Saito S."/>
            <person name="Akiyama N."/>
            <person name="Yazawa K."/>
            <person name="Gonoi T."/>
            <person name="Mikami Y."/>
        </authorList>
    </citation>
    <scope>NUCLEOTIDE SEQUENCE [LARGE SCALE GENOMIC DNA]</scope>
    <source>
        <strain evidence="3">NBRC 107696</strain>
    </source>
</reference>
<feature type="transmembrane region" description="Helical" evidence="1">
    <location>
        <begin position="286"/>
        <end position="306"/>
    </location>
</feature>
<evidence type="ECO:0000313" key="3">
    <source>
        <dbReference type="Proteomes" id="UP000444960"/>
    </source>
</evidence>
<organism evidence="2 3">
    <name type="scientific">Gordonia spumicola</name>
    <dbReference type="NCBI Taxonomy" id="589161"/>
    <lineage>
        <taxon>Bacteria</taxon>
        <taxon>Bacillati</taxon>
        <taxon>Actinomycetota</taxon>
        <taxon>Actinomycetes</taxon>
        <taxon>Mycobacteriales</taxon>
        <taxon>Gordoniaceae</taxon>
        <taxon>Gordonia</taxon>
    </lineage>
</organism>
<feature type="transmembrane region" description="Helical" evidence="1">
    <location>
        <begin position="111"/>
        <end position="133"/>
    </location>
</feature>
<dbReference type="AlphaFoldDB" id="A0A7I9V6X4"/>
<keyword evidence="1" id="KW-0472">Membrane</keyword>
<proteinExistence type="predicted"/>
<feature type="transmembrane region" description="Helical" evidence="1">
    <location>
        <begin position="80"/>
        <end position="99"/>
    </location>
</feature>
<comment type="caution">
    <text evidence="2">The sequence shown here is derived from an EMBL/GenBank/DDBJ whole genome shotgun (WGS) entry which is preliminary data.</text>
</comment>
<dbReference type="RefSeq" id="WP_161894896.1">
    <property type="nucleotide sequence ID" value="NZ_BJOV01000003.1"/>
</dbReference>
<feature type="transmembrane region" description="Helical" evidence="1">
    <location>
        <begin position="220"/>
        <end position="242"/>
    </location>
</feature>
<dbReference type="Proteomes" id="UP000444960">
    <property type="component" value="Unassembled WGS sequence"/>
</dbReference>
<feature type="transmembrane region" description="Helical" evidence="1">
    <location>
        <begin position="384"/>
        <end position="406"/>
    </location>
</feature>
<feature type="transmembrane region" description="Helical" evidence="1">
    <location>
        <begin position="353"/>
        <end position="372"/>
    </location>
</feature>
<keyword evidence="1" id="KW-1133">Transmembrane helix</keyword>
<keyword evidence="3" id="KW-1185">Reference proteome</keyword>
<feature type="transmembrane region" description="Helical" evidence="1">
    <location>
        <begin position="169"/>
        <end position="200"/>
    </location>
</feature>
<name>A0A7I9V6X4_9ACTN</name>
<evidence type="ECO:0000256" key="1">
    <source>
        <dbReference type="SAM" id="Phobius"/>
    </source>
</evidence>
<feature type="transmembrane region" description="Helical" evidence="1">
    <location>
        <begin position="139"/>
        <end position="157"/>
    </location>
</feature>
<feature type="transmembrane region" description="Helical" evidence="1">
    <location>
        <begin position="254"/>
        <end position="274"/>
    </location>
</feature>
<dbReference type="EMBL" id="BJOV01000003">
    <property type="protein sequence ID" value="GEE01047.1"/>
    <property type="molecule type" value="Genomic_DNA"/>
</dbReference>
<feature type="transmembrane region" description="Helical" evidence="1">
    <location>
        <begin position="313"/>
        <end position="333"/>
    </location>
</feature>
<evidence type="ECO:0000313" key="2">
    <source>
        <dbReference type="EMBL" id="GEE01047.1"/>
    </source>
</evidence>
<dbReference type="OrthoDB" id="3778510at2"/>
<protein>
    <submittedName>
        <fullName evidence="2">Uncharacterized protein</fullName>
    </submittedName>
</protein>